<evidence type="ECO:0000313" key="2">
    <source>
        <dbReference type="EMBL" id="MCF1595182.1"/>
    </source>
</evidence>
<protein>
    <recommendedName>
        <fullName evidence="4">Secreted protein</fullName>
    </recommendedName>
</protein>
<organism evidence="2 3">
    <name type="scientific">Streptomyces muensis</name>
    <dbReference type="NCBI Taxonomy" id="1077944"/>
    <lineage>
        <taxon>Bacteria</taxon>
        <taxon>Bacillati</taxon>
        <taxon>Actinomycetota</taxon>
        <taxon>Actinomycetes</taxon>
        <taxon>Kitasatosporales</taxon>
        <taxon>Streptomycetaceae</taxon>
        <taxon>Streptomyces</taxon>
    </lineage>
</organism>
<dbReference type="AlphaFoldDB" id="A0A9X1TL52"/>
<reference evidence="2" key="1">
    <citation type="submission" date="2022-01" db="EMBL/GenBank/DDBJ databases">
        <title>Draft Genome Sequences of Seven Type Strains of the Genus Streptomyces.</title>
        <authorList>
            <person name="Aziz S."/>
            <person name="Coretto E."/>
            <person name="Chronakova A."/>
            <person name="Sproer C."/>
            <person name="Huber K."/>
            <person name="Nouioui I."/>
            <person name="Gross H."/>
        </authorList>
    </citation>
    <scope>NUCLEOTIDE SEQUENCE</scope>
    <source>
        <strain evidence="2">DSM 103493</strain>
    </source>
</reference>
<dbReference type="Proteomes" id="UP001139384">
    <property type="component" value="Unassembled WGS sequence"/>
</dbReference>
<dbReference type="RefSeq" id="WP_234763488.1">
    <property type="nucleotide sequence ID" value="NZ_JAKEIP010000058.1"/>
</dbReference>
<name>A0A9X1TL52_STRM4</name>
<gene>
    <name evidence="2" type="ORF">L0P92_16605</name>
</gene>
<keyword evidence="1" id="KW-0732">Signal</keyword>
<keyword evidence="3" id="KW-1185">Reference proteome</keyword>
<evidence type="ECO:0008006" key="4">
    <source>
        <dbReference type="Google" id="ProtNLM"/>
    </source>
</evidence>
<accession>A0A9X1TL52</accession>
<comment type="caution">
    <text evidence="2">The sequence shown here is derived from an EMBL/GenBank/DDBJ whole genome shotgun (WGS) entry which is preliminary data.</text>
</comment>
<feature type="chain" id="PRO_5040880228" description="Secreted protein" evidence="1">
    <location>
        <begin position="31"/>
        <end position="119"/>
    </location>
</feature>
<dbReference type="EMBL" id="JAKEIP010000058">
    <property type="protein sequence ID" value="MCF1595182.1"/>
    <property type="molecule type" value="Genomic_DNA"/>
</dbReference>
<evidence type="ECO:0000313" key="3">
    <source>
        <dbReference type="Proteomes" id="UP001139384"/>
    </source>
</evidence>
<proteinExistence type="predicted"/>
<feature type="signal peptide" evidence="1">
    <location>
        <begin position="1"/>
        <end position="30"/>
    </location>
</feature>
<sequence>MRTLGRKTTTAVLAATAVFGSLATAGTAHADSVPAVQVEVCNDASVQQKFWVKGYNQYNDWDDSPVWTVNAHTCATGWGYWWKKNASVELHYKRGNAGWNWKPGYLPRTDAATTTLRLS</sequence>
<evidence type="ECO:0000256" key="1">
    <source>
        <dbReference type="SAM" id="SignalP"/>
    </source>
</evidence>